<dbReference type="OrthoDB" id="436461at2"/>
<dbReference type="Proteomes" id="UP000249842">
    <property type="component" value="Unassembled WGS sequence"/>
</dbReference>
<gene>
    <name evidence="2" type="ORF">DJ021_06410</name>
</gene>
<accession>A0A328AWF7</accession>
<feature type="domain" description="Putative endonuclease Z1" evidence="1">
    <location>
        <begin position="467"/>
        <end position="709"/>
    </location>
</feature>
<dbReference type="AlphaFoldDB" id="A0A328AWF7"/>
<proteinExistence type="predicted"/>
<organism evidence="2 3">
    <name type="scientific">Phenylobacterium hankyongense</name>
    <dbReference type="NCBI Taxonomy" id="1813876"/>
    <lineage>
        <taxon>Bacteria</taxon>
        <taxon>Pseudomonadati</taxon>
        <taxon>Pseudomonadota</taxon>
        <taxon>Alphaproteobacteria</taxon>
        <taxon>Caulobacterales</taxon>
        <taxon>Caulobacteraceae</taxon>
        <taxon>Phenylobacterium</taxon>
    </lineage>
</organism>
<keyword evidence="2" id="KW-0255">Endonuclease</keyword>
<dbReference type="InterPro" id="IPR018310">
    <property type="entry name" value="Put_endonuclease_Z1-dom"/>
</dbReference>
<keyword evidence="2" id="KW-0540">Nuclease</keyword>
<dbReference type="EMBL" id="QFYP01000001">
    <property type="protein sequence ID" value="RAK59462.1"/>
    <property type="molecule type" value="Genomic_DNA"/>
</dbReference>
<evidence type="ECO:0000259" key="1">
    <source>
        <dbReference type="Pfam" id="PF10593"/>
    </source>
</evidence>
<evidence type="ECO:0000313" key="3">
    <source>
        <dbReference type="Proteomes" id="UP000249842"/>
    </source>
</evidence>
<name>A0A328AWF7_9CAUL</name>
<evidence type="ECO:0000313" key="2">
    <source>
        <dbReference type="EMBL" id="RAK59462.1"/>
    </source>
</evidence>
<dbReference type="Pfam" id="PF10593">
    <property type="entry name" value="Z1"/>
    <property type="match status" value="1"/>
</dbReference>
<dbReference type="GO" id="GO:0004519">
    <property type="term" value="F:endonuclease activity"/>
    <property type="evidence" value="ECO:0007669"/>
    <property type="project" value="UniProtKB-KW"/>
</dbReference>
<comment type="caution">
    <text evidence="2">The sequence shown here is derived from an EMBL/GenBank/DDBJ whole genome shotgun (WGS) entry which is preliminary data.</text>
</comment>
<keyword evidence="2" id="KW-0378">Hydrolase</keyword>
<protein>
    <submittedName>
        <fullName evidence="2">Endonuclease</fullName>
    </submittedName>
</protein>
<reference evidence="3" key="1">
    <citation type="submission" date="2018-05" db="EMBL/GenBank/DDBJ databases">
        <authorList>
            <person name="Li X."/>
        </authorList>
    </citation>
    <scope>NUCLEOTIDE SEQUENCE [LARGE SCALE GENOMIC DNA]</scope>
    <source>
        <strain evidence="3">HKS-05</strain>
    </source>
</reference>
<sequence length="961" mass="106997">MAMLFDILGGALGSMQSGPKPLFRALKLSASLNFEQDDFDPETVRDHLAGASAGDDTAGIFRRALAGWDAEGDEAWTEGTARNSDERRALIYRQLKLADDFVEICERLFPPHRLAPPVVIAGAHKRWYTNEIRQARNFYWSAYKRQLEAEGWADESIAQLDESTTSVVERLADPTSPEAFQSKGLVVGYVQSGKTANFTGVIAKAADAGYKLIIVLAGTLDVLRSQTQRRVDKDMIGQELLDRDYVSDADWDKFLAHGAKPSELGSFDLYRLTGPESDYRQLSRGVDALKFEGVDPTKPLWDRDNLFTAGTRIAIVKKHSKILERLLADLLLLSRNNIGAPLDQVPALIIDDESDQASINANKPAKDGEKQKQAPTNLGIVNLLKILPRAQYVGYTATPFANVFVDPSNEEDIFPKDFLISLPRPEKYMGVSDFYDLEGSPLDEATRPNERDYVRAVKGDDGDPLNLQKAIDSFVLSGAIKLFRRDADLKFRHHTMLIHSSARVADHKELAKAVRETFLRAGYEGGAGLKRLESLLEADFRPVSARREPEMAFPADFAALLPFVAECLSLIGDPSDSVLILNNENKEQTPDFDRQAVWKFLVGGTKLSRGYTVEGLTVSYYRRRAQTADTLMQMGRWFGFRNGYRDLVRLFIGTEEKIDKRGLRKINLYEAFGAVCRDEEMFREELKRYASIEDPRVLPRQIPPLVPSHMLKPTAANKMYNARITFRNFGGQLSESTFAPTEPDVIAENRAAIGRLLAGAAFSTAKLTAKLAGGRNGSLTAKFATISPAAVVALLTDYRYFNPRDPSGKAGSPMLAQLDFLKRTGKSDPEIDDWLFFAPQVSEPRAKDEFAGEEFGVVFRSRPDSGNRLSTYNDPIHRQFAEHITMKVALEEPNPELSALRRPRRGVVIFYPITDTDKPAKPKPPFTPGFTLLFPANGIETPITFGVVKQDEPEALIVAAE</sequence>
<keyword evidence="3" id="KW-1185">Reference proteome</keyword>